<comment type="subcellular location">
    <subcellularLocation>
        <location evidence="1">Membrane</location>
        <topology evidence="1">Multi-pass membrane protein</topology>
    </subcellularLocation>
</comment>
<evidence type="ECO:0000313" key="6">
    <source>
        <dbReference type="EMBL" id="VDK28633.1"/>
    </source>
</evidence>
<dbReference type="AlphaFoldDB" id="A0A0M3JID2"/>
<accession>A0A0M3JID2</accession>
<gene>
    <name evidence="6" type="ORF">ASIM_LOCUS7158</name>
</gene>
<evidence type="ECO:0000256" key="3">
    <source>
        <dbReference type="ARBA" id="ARBA00022989"/>
    </source>
</evidence>
<dbReference type="Pfam" id="PF03522">
    <property type="entry name" value="SLC12"/>
    <property type="match status" value="1"/>
</dbReference>
<proteinExistence type="predicted"/>
<dbReference type="GO" id="GO:0008511">
    <property type="term" value="F:sodium:potassium:chloride symporter activity"/>
    <property type="evidence" value="ECO:0007669"/>
    <property type="project" value="TreeGrafter"/>
</dbReference>
<dbReference type="PANTHER" id="PTHR11827">
    <property type="entry name" value="SOLUTE CARRIER FAMILY 12, CATION COTRANSPORTERS"/>
    <property type="match status" value="1"/>
</dbReference>
<dbReference type="OrthoDB" id="2020542at2759"/>
<feature type="domain" description="SLC12A transporter C-terminal" evidence="5">
    <location>
        <begin position="6"/>
        <end position="113"/>
    </location>
</feature>
<evidence type="ECO:0000256" key="2">
    <source>
        <dbReference type="ARBA" id="ARBA00022692"/>
    </source>
</evidence>
<evidence type="ECO:0000256" key="1">
    <source>
        <dbReference type="ARBA" id="ARBA00004141"/>
    </source>
</evidence>
<dbReference type="GO" id="GO:0055078">
    <property type="term" value="P:sodium ion homeostasis"/>
    <property type="evidence" value="ECO:0007669"/>
    <property type="project" value="TreeGrafter"/>
</dbReference>
<dbReference type="GO" id="GO:0016020">
    <property type="term" value="C:membrane"/>
    <property type="evidence" value="ECO:0007669"/>
    <property type="project" value="UniProtKB-SubCell"/>
</dbReference>
<evidence type="ECO:0000313" key="7">
    <source>
        <dbReference type="Proteomes" id="UP000267096"/>
    </source>
</evidence>
<evidence type="ECO:0000313" key="8">
    <source>
        <dbReference type="WBParaSite" id="ASIM_0000739701-mRNA-1"/>
    </source>
</evidence>
<organism evidence="8">
    <name type="scientific">Anisakis simplex</name>
    <name type="common">Herring worm</name>
    <dbReference type="NCBI Taxonomy" id="6269"/>
    <lineage>
        <taxon>Eukaryota</taxon>
        <taxon>Metazoa</taxon>
        <taxon>Ecdysozoa</taxon>
        <taxon>Nematoda</taxon>
        <taxon>Chromadorea</taxon>
        <taxon>Rhabditida</taxon>
        <taxon>Spirurina</taxon>
        <taxon>Ascaridomorpha</taxon>
        <taxon>Ascaridoidea</taxon>
        <taxon>Anisakidae</taxon>
        <taxon>Anisakis</taxon>
        <taxon>Anisakis simplex complex</taxon>
    </lineage>
</organism>
<dbReference type="Proteomes" id="UP000267096">
    <property type="component" value="Unassembled WGS sequence"/>
</dbReference>
<dbReference type="InterPro" id="IPR004842">
    <property type="entry name" value="SLC12A_fam"/>
</dbReference>
<keyword evidence="7" id="KW-1185">Reference proteome</keyword>
<reference evidence="6 7" key="2">
    <citation type="submission" date="2018-11" db="EMBL/GenBank/DDBJ databases">
        <authorList>
            <consortium name="Pathogen Informatics"/>
        </authorList>
    </citation>
    <scope>NUCLEOTIDE SEQUENCE [LARGE SCALE GENOMIC DNA]</scope>
</reference>
<dbReference type="PANTHER" id="PTHR11827:SF103">
    <property type="entry name" value="SODIUM CHLORIDE COTRANSPORTER 69, ISOFORM E"/>
    <property type="match status" value="1"/>
</dbReference>
<name>A0A0M3JID2_ANISI</name>
<dbReference type="EMBL" id="UYRR01016826">
    <property type="protein sequence ID" value="VDK28633.1"/>
    <property type="molecule type" value="Genomic_DNA"/>
</dbReference>
<reference evidence="8" key="1">
    <citation type="submission" date="2017-02" db="UniProtKB">
        <authorList>
            <consortium name="WormBaseParasite"/>
        </authorList>
    </citation>
    <scope>IDENTIFICATION</scope>
</reference>
<dbReference type="GO" id="GO:0055075">
    <property type="term" value="P:potassium ion homeostasis"/>
    <property type="evidence" value="ECO:0007669"/>
    <property type="project" value="TreeGrafter"/>
</dbReference>
<protein>
    <submittedName>
        <fullName evidence="8">SLC12 domain-containing protein</fullName>
    </submittedName>
</protein>
<dbReference type="GO" id="GO:0055064">
    <property type="term" value="P:chloride ion homeostasis"/>
    <property type="evidence" value="ECO:0007669"/>
    <property type="project" value="TreeGrafter"/>
</dbReference>
<dbReference type="WBParaSite" id="ASIM_0000739701-mRNA-1">
    <property type="protein sequence ID" value="ASIM_0000739701-mRNA-1"/>
    <property type="gene ID" value="ASIM_0000739701"/>
</dbReference>
<dbReference type="GO" id="GO:0006884">
    <property type="term" value="P:cell volume homeostasis"/>
    <property type="evidence" value="ECO:0007669"/>
    <property type="project" value="TreeGrafter"/>
</dbReference>
<keyword evidence="4" id="KW-0472">Membrane</keyword>
<sequence length="113" mass="13061">MMGTGAQLRVFTQATSNICREVDEKNMAAMLDKFRIEYADVRIVSDLTRTPNNSTIRKFEQIIEPLRATNDPGDRTELITESDLSSQKFRTNRYLRTKELLLQHSRQADLIVL</sequence>
<keyword evidence="3" id="KW-1133">Transmembrane helix</keyword>
<keyword evidence="2" id="KW-0812">Transmembrane</keyword>
<dbReference type="GO" id="GO:1990573">
    <property type="term" value="P:potassium ion import across plasma membrane"/>
    <property type="evidence" value="ECO:0007669"/>
    <property type="project" value="TreeGrafter"/>
</dbReference>
<evidence type="ECO:0000256" key="4">
    <source>
        <dbReference type="ARBA" id="ARBA00023136"/>
    </source>
</evidence>
<evidence type="ECO:0000259" key="5">
    <source>
        <dbReference type="Pfam" id="PF03522"/>
    </source>
</evidence>
<dbReference type="InterPro" id="IPR018491">
    <property type="entry name" value="SLC12_C"/>
</dbReference>